<gene>
    <name evidence="1" type="ORF">DHETER_LOCUS189</name>
</gene>
<name>A0ACA9JWT6_9GLOM</name>
<dbReference type="Proteomes" id="UP000789702">
    <property type="component" value="Unassembled WGS sequence"/>
</dbReference>
<reference evidence="1" key="1">
    <citation type="submission" date="2021-06" db="EMBL/GenBank/DDBJ databases">
        <authorList>
            <person name="Kallberg Y."/>
            <person name="Tangrot J."/>
            <person name="Rosling A."/>
        </authorList>
    </citation>
    <scope>NUCLEOTIDE SEQUENCE</scope>
    <source>
        <strain evidence="1">IL203A</strain>
    </source>
</reference>
<accession>A0ACA9JWT6</accession>
<dbReference type="EMBL" id="CAJVPU010000076">
    <property type="protein sequence ID" value="CAG8440008.1"/>
    <property type="molecule type" value="Genomic_DNA"/>
</dbReference>
<evidence type="ECO:0000313" key="1">
    <source>
        <dbReference type="EMBL" id="CAG8440008.1"/>
    </source>
</evidence>
<keyword evidence="2" id="KW-1185">Reference proteome</keyword>
<comment type="caution">
    <text evidence="1">The sequence shown here is derived from an EMBL/GenBank/DDBJ whole genome shotgun (WGS) entry which is preliminary data.</text>
</comment>
<protein>
    <submittedName>
        <fullName evidence="1">7231_t:CDS:1</fullName>
    </submittedName>
</protein>
<organism evidence="1 2">
    <name type="scientific">Dentiscutata heterogama</name>
    <dbReference type="NCBI Taxonomy" id="1316150"/>
    <lineage>
        <taxon>Eukaryota</taxon>
        <taxon>Fungi</taxon>
        <taxon>Fungi incertae sedis</taxon>
        <taxon>Mucoromycota</taxon>
        <taxon>Glomeromycotina</taxon>
        <taxon>Glomeromycetes</taxon>
        <taxon>Diversisporales</taxon>
        <taxon>Gigasporaceae</taxon>
        <taxon>Dentiscutata</taxon>
    </lineage>
</organism>
<proteinExistence type="predicted"/>
<evidence type="ECO:0000313" key="2">
    <source>
        <dbReference type="Proteomes" id="UP000789702"/>
    </source>
</evidence>
<sequence>MKDQLSHNDKKRKTGPSVDINNTSQLTSRISTSSSSNKTEKSTINLDQPLDVGTPDTVNNMDVTSPSRIPFTTLQYQMLTMKSKTKIRASSIETTRVIRTGDNAIPNKGRSSKVSSKGKNNGMI</sequence>